<protein>
    <recommendedName>
        <fullName evidence="5">Calcineurin-like phosphoesterase domain-containing protein</fullName>
    </recommendedName>
</protein>
<comment type="caution">
    <text evidence="3">The sequence shown here is derived from an EMBL/GenBank/DDBJ whole genome shotgun (WGS) entry which is preliminary data.</text>
</comment>
<keyword evidence="2" id="KW-1133">Transmembrane helix</keyword>
<dbReference type="EMBL" id="BDIP01001361">
    <property type="protein sequence ID" value="GIQ84236.1"/>
    <property type="molecule type" value="Genomic_DNA"/>
</dbReference>
<keyword evidence="2" id="KW-0472">Membrane</keyword>
<proteinExistence type="predicted"/>
<dbReference type="SUPFAM" id="SSF56300">
    <property type="entry name" value="Metallo-dependent phosphatases"/>
    <property type="match status" value="1"/>
</dbReference>
<dbReference type="Proteomes" id="UP000265618">
    <property type="component" value="Unassembled WGS sequence"/>
</dbReference>
<name>A0A9K3GJ91_9EUKA</name>
<evidence type="ECO:0000256" key="2">
    <source>
        <dbReference type="SAM" id="Phobius"/>
    </source>
</evidence>
<organism evidence="3 4">
    <name type="scientific">Kipferlia bialata</name>
    <dbReference type="NCBI Taxonomy" id="797122"/>
    <lineage>
        <taxon>Eukaryota</taxon>
        <taxon>Metamonada</taxon>
        <taxon>Carpediemonas-like organisms</taxon>
        <taxon>Kipferlia</taxon>
    </lineage>
</organism>
<sequence length="249" mass="27184">MGRHTQTAEDVMESQPIKADGEREGERGTEKHDAHHGINITVLGVVTRVSMVLGTMGLLVFWIGLGFPEHSSLARALSPLSSNSAAMPSQVQQRGTISEDGFPAQPASRNRLVCDIEGPLSSAPSDRPRLLLCHNPDRRSMAQAAEAGADIVCSGHTHAGQMWPFNIAVRLAYKQFFAGHSLVESDQRDHPMHAVVTSGAGCWGLQPPEVPHQERDLSAHIYIQCSTESENGRRCTDSLIYEISDIPYR</sequence>
<feature type="transmembrane region" description="Helical" evidence="2">
    <location>
        <begin position="40"/>
        <end position="65"/>
    </location>
</feature>
<evidence type="ECO:0000313" key="4">
    <source>
        <dbReference type="Proteomes" id="UP000265618"/>
    </source>
</evidence>
<feature type="region of interest" description="Disordered" evidence="1">
    <location>
        <begin position="1"/>
        <end position="33"/>
    </location>
</feature>
<keyword evidence="4" id="KW-1185">Reference proteome</keyword>
<dbReference type="InterPro" id="IPR029052">
    <property type="entry name" value="Metallo-depent_PP-like"/>
</dbReference>
<dbReference type="AlphaFoldDB" id="A0A9K3GJ91"/>
<dbReference type="OrthoDB" id="783096at2759"/>
<evidence type="ECO:0000256" key="1">
    <source>
        <dbReference type="SAM" id="MobiDB-lite"/>
    </source>
</evidence>
<reference evidence="3 4" key="1">
    <citation type="journal article" date="2018" name="PLoS ONE">
        <title>The draft genome of Kipferlia bialata reveals reductive genome evolution in fornicate parasites.</title>
        <authorList>
            <person name="Tanifuji G."/>
            <person name="Takabayashi S."/>
            <person name="Kume K."/>
            <person name="Takagi M."/>
            <person name="Nakayama T."/>
            <person name="Kamikawa R."/>
            <person name="Inagaki Y."/>
            <person name="Hashimoto T."/>
        </authorList>
    </citation>
    <scope>NUCLEOTIDE SEQUENCE [LARGE SCALE GENOMIC DNA]</scope>
    <source>
        <strain evidence="3">NY0173</strain>
    </source>
</reference>
<keyword evidence="2" id="KW-0812">Transmembrane</keyword>
<accession>A0A9K3GJ91</accession>
<gene>
    <name evidence="3" type="ORF">KIPB_005689</name>
</gene>
<evidence type="ECO:0000313" key="3">
    <source>
        <dbReference type="EMBL" id="GIQ84236.1"/>
    </source>
</evidence>
<feature type="compositionally biased region" description="Basic and acidic residues" evidence="1">
    <location>
        <begin position="19"/>
        <end position="33"/>
    </location>
</feature>
<evidence type="ECO:0008006" key="5">
    <source>
        <dbReference type="Google" id="ProtNLM"/>
    </source>
</evidence>